<name>A0A0D2A1P0_9PEZI</name>
<dbReference type="InParanoid" id="A0A0D2A1P0"/>
<dbReference type="RefSeq" id="XP_016210109.1">
    <property type="nucleotide sequence ID" value="XM_016361989.1"/>
</dbReference>
<reference evidence="5 6" key="1">
    <citation type="submission" date="2015-01" db="EMBL/GenBank/DDBJ databases">
        <title>The Genome Sequence of Ochroconis gallopava CBS43764.</title>
        <authorList>
            <consortium name="The Broad Institute Genomics Platform"/>
            <person name="Cuomo C."/>
            <person name="de Hoog S."/>
            <person name="Gorbushina A."/>
            <person name="Stielow B."/>
            <person name="Teixiera M."/>
            <person name="Abouelleil A."/>
            <person name="Chapman S.B."/>
            <person name="Priest M."/>
            <person name="Young S.K."/>
            <person name="Wortman J."/>
            <person name="Nusbaum C."/>
            <person name="Birren B."/>
        </authorList>
    </citation>
    <scope>NUCLEOTIDE SEQUENCE [LARGE SCALE GENOMIC DNA]</scope>
    <source>
        <strain evidence="5 6">CBS 43764</strain>
    </source>
</reference>
<dbReference type="STRING" id="253628.A0A0D2A1P0"/>
<evidence type="ECO:0000313" key="5">
    <source>
        <dbReference type="EMBL" id="KIW00240.1"/>
    </source>
</evidence>
<dbReference type="ESTHER" id="9pezi-a0a0d2a1p0">
    <property type="family name" value="Fungal_carboxylesterase_lipase"/>
</dbReference>
<dbReference type="PROSITE" id="PS00122">
    <property type="entry name" value="CARBOXYLESTERASE_B_1"/>
    <property type="match status" value="1"/>
</dbReference>
<dbReference type="GO" id="GO:0052689">
    <property type="term" value="F:carboxylic ester hydrolase activity"/>
    <property type="evidence" value="ECO:0007669"/>
    <property type="project" value="TreeGrafter"/>
</dbReference>
<dbReference type="InterPro" id="IPR050654">
    <property type="entry name" value="AChE-related_enzymes"/>
</dbReference>
<feature type="domain" description="Carboxylesterase type B" evidence="4">
    <location>
        <begin position="391"/>
        <end position="500"/>
    </location>
</feature>
<keyword evidence="6" id="KW-1185">Reference proteome</keyword>
<protein>
    <recommendedName>
        <fullName evidence="3">Carboxylic ester hydrolase</fullName>
        <ecNumber evidence="3">3.1.1.-</ecNumber>
    </recommendedName>
</protein>
<keyword evidence="2 3" id="KW-0378">Hydrolase</keyword>
<dbReference type="InterPro" id="IPR002018">
    <property type="entry name" value="CarbesteraseB"/>
</dbReference>
<dbReference type="Gene3D" id="3.40.50.1820">
    <property type="entry name" value="alpha/beta hydrolase"/>
    <property type="match status" value="2"/>
</dbReference>
<feature type="domain" description="Carboxylesterase type B" evidence="4">
    <location>
        <begin position="33"/>
        <end position="375"/>
    </location>
</feature>
<dbReference type="GeneID" id="27316105"/>
<comment type="similarity">
    <text evidence="1 3">Belongs to the type-B carboxylesterase/lipase family.</text>
</comment>
<dbReference type="PANTHER" id="PTHR43918">
    <property type="entry name" value="ACETYLCHOLINESTERASE"/>
    <property type="match status" value="1"/>
</dbReference>
<gene>
    <name evidence="5" type="ORF">PV09_08132</name>
</gene>
<sequence>MAAISFLLLLLYSVKSCLSLPHQEKRAWTIGQKVKTTSGTVIGHEAPWPANSGLSEYLGIPYAQNPVGDLRFSAPKAYVSNDEIDGSKFSEECFQIVDGVFAIAEKDFPDIPQDLLAFGKALAGDENTAFGEDCLKINVWTKPQSGEKSKAVMVWIYGGAFSVGATSAVWYSPARYAAEHDVVAVSFNYRLSLFGFNMATFTEEKNPGLLDQRLALEWVRDNIAAFGGDPKRITVFGESAGGFSVDHLSYAYVDDPIANAYISQSGTVTGLAANSQDDTVWWQVSKSVGCGDNSTSPSESIACMRALDGSKIMDGIRNAGPGAGVAYGVTTILSFWPVADNKTVFADAWDREEQGRFARRPMLVTNNAAEGNLVLGALNAGLDWATTIPGVFNCPAATAAKARHDAGVPVWRAYFMGQWNNTNLGGLGAYHVSDVPLVMGATERKEGATPDEPEETLMIKNVMNAWAAFAKDPENGLTNLGWPRYDPEGNTLIRLGLDNKGTPSIGQSTMYDYYCKAMRHVGPSEYKNLEPVKQQSQEKVLSDLRGKYNS</sequence>
<accession>A0A0D2A1P0</accession>
<dbReference type="Pfam" id="PF00135">
    <property type="entry name" value="COesterase"/>
    <property type="match status" value="2"/>
</dbReference>
<dbReference type="InterPro" id="IPR019826">
    <property type="entry name" value="Carboxylesterase_B_AS"/>
</dbReference>
<dbReference type="SUPFAM" id="SSF53474">
    <property type="entry name" value="alpha/beta-Hydrolases"/>
    <property type="match status" value="1"/>
</dbReference>
<dbReference type="HOGENOM" id="CLU_006586_15_2_1"/>
<evidence type="ECO:0000256" key="3">
    <source>
        <dbReference type="RuleBase" id="RU361235"/>
    </source>
</evidence>
<dbReference type="PANTHER" id="PTHR43918:SF4">
    <property type="entry name" value="CARBOXYLIC ESTER HYDROLASE"/>
    <property type="match status" value="1"/>
</dbReference>
<dbReference type="Proteomes" id="UP000053259">
    <property type="component" value="Unassembled WGS sequence"/>
</dbReference>
<proteinExistence type="inferred from homology"/>
<dbReference type="VEuPathDB" id="FungiDB:PV09_08132"/>
<evidence type="ECO:0000313" key="6">
    <source>
        <dbReference type="Proteomes" id="UP000053259"/>
    </source>
</evidence>
<feature type="signal peptide" evidence="3">
    <location>
        <begin position="1"/>
        <end position="19"/>
    </location>
</feature>
<dbReference type="InterPro" id="IPR029058">
    <property type="entry name" value="AB_hydrolase_fold"/>
</dbReference>
<evidence type="ECO:0000256" key="2">
    <source>
        <dbReference type="ARBA" id="ARBA00022801"/>
    </source>
</evidence>
<dbReference type="EC" id="3.1.1.-" evidence="3"/>
<evidence type="ECO:0000256" key="1">
    <source>
        <dbReference type="ARBA" id="ARBA00005964"/>
    </source>
</evidence>
<dbReference type="OrthoDB" id="408631at2759"/>
<keyword evidence="3" id="KW-0732">Signal</keyword>
<dbReference type="EMBL" id="KN847565">
    <property type="protein sequence ID" value="KIW00240.1"/>
    <property type="molecule type" value="Genomic_DNA"/>
</dbReference>
<dbReference type="AlphaFoldDB" id="A0A0D2A1P0"/>
<feature type="chain" id="PRO_5005112804" description="Carboxylic ester hydrolase" evidence="3">
    <location>
        <begin position="20"/>
        <end position="550"/>
    </location>
</feature>
<organism evidence="5 6">
    <name type="scientific">Verruconis gallopava</name>
    <dbReference type="NCBI Taxonomy" id="253628"/>
    <lineage>
        <taxon>Eukaryota</taxon>
        <taxon>Fungi</taxon>
        <taxon>Dikarya</taxon>
        <taxon>Ascomycota</taxon>
        <taxon>Pezizomycotina</taxon>
        <taxon>Dothideomycetes</taxon>
        <taxon>Pleosporomycetidae</taxon>
        <taxon>Venturiales</taxon>
        <taxon>Sympoventuriaceae</taxon>
        <taxon>Verruconis</taxon>
    </lineage>
</organism>
<evidence type="ECO:0000259" key="4">
    <source>
        <dbReference type="Pfam" id="PF00135"/>
    </source>
</evidence>